<dbReference type="PROSITE" id="PS01054">
    <property type="entry name" value="TRANSALDOLASE_1"/>
    <property type="match status" value="1"/>
</dbReference>
<dbReference type="Gene3D" id="3.20.20.70">
    <property type="entry name" value="Aldolase class I"/>
    <property type="match status" value="1"/>
</dbReference>
<proteinExistence type="predicted"/>
<dbReference type="InterPro" id="IPR013785">
    <property type="entry name" value="Aldolase_TIM"/>
</dbReference>
<dbReference type="EMBL" id="VOIR01000011">
    <property type="protein sequence ID" value="KAA6436025.1"/>
    <property type="molecule type" value="Genomic_DNA"/>
</dbReference>
<dbReference type="SUPFAM" id="SSF51569">
    <property type="entry name" value="Aldolase"/>
    <property type="match status" value="1"/>
</dbReference>
<dbReference type="OrthoDB" id="9807051at2"/>
<reference evidence="2 3" key="1">
    <citation type="submission" date="2019-08" db="EMBL/GenBank/DDBJ databases">
        <title>Agrococcus lahaulensis sp. nov., isolated from a cold desert of the Indian Himalayas.</title>
        <authorList>
            <person name="Qu J.H."/>
        </authorList>
    </citation>
    <scope>NUCLEOTIDE SEQUENCE [LARGE SCALE GENOMIC DNA]</scope>
    <source>
        <strain evidence="2 3">NS18</strain>
    </source>
</reference>
<dbReference type="InterPro" id="IPR018225">
    <property type="entry name" value="Transaldolase_AS"/>
</dbReference>
<organism evidence="2 3">
    <name type="scientific">Agrococcus sediminis</name>
    <dbReference type="NCBI Taxonomy" id="2599924"/>
    <lineage>
        <taxon>Bacteria</taxon>
        <taxon>Bacillati</taxon>
        <taxon>Actinomycetota</taxon>
        <taxon>Actinomycetes</taxon>
        <taxon>Micrococcales</taxon>
        <taxon>Microbacteriaceae</taxon>
        <taxon>Agrococcus</taxon>
    </lineage>
</organism>
<dbReference type="GO" id="GO:0005975">
    <property type="term" value="P:carbohydrate metabolic process"/>
    <property type="evidence" value="ECO:0007669"/>
    <property type="project" value="InterPro"/>
</dbReference>
<dbReference type="PANTHER" id="PTHR10683:SF40">
    <property type="entry name" value="FRUCTOSE-6-PHOSPHATE ALDOLASE 1-RELATED"/>
    <property type="match status" value="1"/>
</dbReference>
<evidence type="ECO:0000256" key="1">
    <source>
        <dbReference type="ARBA" id="ARBA00023270"/>
    </source>
</evidence>
<evidence type="ECO:0000313" key="2">
    <source>
        <dbReference type="EMBL" id="KAA6436025.1"/>
    </source>
</evidence>
<keyword evidence="1" id="KW-0704">Schiff base</keyword>
<dbReference type="PANTHER" id="PTHR10683">
    <property type="entry name" value="TRANSALDOLASE"/>
    <property type="match status" value="1"/>
</dbReference>
<evidence type="ECO:0000313" key="3">
    <source>
        <dbReference type="Proteomes" id="UP000323221"/>
    </source>
</evidence>
<dbReference type="Proteomes" id="UP000323221">
    <property type="component" value="Unassembled WGS sequence"/>
</dbReference>
<dbReference type="RefSeq" id="WP_146354465.1">
    <property type="nucleotide sequence ID" value="NZ_VOIR01000011.1"/>
</dbReference>
<dbReference type="Pfam" id="PF00923">
    <property type="entry name" value="TAL_FSA"/>
    <property type="match status" value="1"/>
</dbReference>
<gene>
    <name evidence="2" type="ORF">FQ330_00900</name>
</gene>
<dbReference type="AlphaFoldDB" id="A0A5M8QJ16"/>
<protein>
    <submittedName>
        <fullName evidence="2">Transaldolase</fullName>
    </submittedName>
</protein>
<name>A0A5M8QJ16_9MICO</name>
<keyword evidence="3" id="KW-1185">Reference proteome</keyword>
<comment type="caution">
    <text evidence="2">The sequence shown here is derived from an EMBL/GenBank/DDBJ whole genome shotgun (WGS) entry which is preliminary data.</text>
</comment>
<sequence>MPAPRLYVDSADVDAVSPLLSGSLVHGVTTNPTILERAGRTVADIPELYARWAGEGAREIFFQAWGDDEAALERRAREILALGELAVVKVPATRVGFGVAARLAREGAPVLLTAVFTPAQALAAASCGIRYIAAYLGRMRDAGFDAVGDIARMQAACGDSATEVLAASLRTPDDIVALAEAGVPTFTAAPDVLWAALAHPATDDAAAVFEASPSLAS</sequence>
<dbReference type="InterPro" id="IPR001585">
    <property type="entry name" value="TAL/FSA"/>
</dbReference>
<accession>A0A5M8QJ16</accession>